<sequence length="64" mass="7211">MFHDMLGMPTPEVFYSAPPWVSFGCTPTYRDRHCGACGHEWCLPERDAPEDDDPESDDSGSEEC</sequence>
<reference evidence="2 3" key="1">
    <citation type="journal article" date="2013" name="Genome Announc.">
        <title>Draft genome sequence of an Actinobacterium, Brachybacterium muris strain UCD-AY4.</title>
        <authorList>
            <person name="Lo J.R."/>
            <person name="Lang J.M."/>
            <person name="Darling A.E."/>
            <person name="Eisen J.A."/>
            <person name="Coil D.A."/>
        </authorList>
    </citation>
    <scope>NUCLEOTIDE SEQUENCE [LARGE SCALE GENOMIC DNA]</scope>
    <source>
        <strain evidence="2 3">UCD-AY4</strain>
    </source>
</reference>
<evidence type="ECO:0000313" key="3">
    <source>
        <dbReference type="Proteomes" id="UP000019754"/>
    </source>
</evidence>
<gene>
    <name evidence="2" type="ORF">D641_0103555</name>
</gene>
<feature type="compositionally biased region" description="Acidic residues" evidence="1">
    <location>
        <begin position="48"/>
        <end position="64"/>
    </location>
</feature>
<protein>
    <submittedName>
        <fullName evidence="2">Uncharacterized protein</fullName>
    </submittedName>
</protein>
<proteinExistence type="predicted"/>
<dbReference type="HOGENOM" id="CLU_2858884_0_0_11"/>
<keyword evidence="3" id="KW-1185">Reference proteome</keyword>
<evidence type="ECO:0000256" key="1">
    <source>
        <dbReference type="SAM" id="MobiDB-lite"/>
    </source>
</evidence>
<name>A0A022L0F2_9MICO</name>
<dbReference type="Proteomes" id="UP000019754">
    <property type="component" value="Unassembled WGS sequence"/>
</dbReference>
<organism evidence="2 3">
    <name type="scientific">Brachybacterium muris UCD-AY4</name>
    <dbReference type="NCBI Taxonomy" id="1249481"/>
    <lineage>
        <taxon>Bacteria</taxon>
        <taxon>Bacillati</taxon>
        <taxon>Actinomycetota</taxon>
        <taxon>Actinomycetes</taxon>
        <taxon>Micrococcales</taxon>
        <taxon>Dermabacteraceae</taxon>
        <taxon>Brachybacterium</taxon>
    </lineage>
</organism>
<accession>A0A022L0F2</accession>
<dbReference type="AlphaFoldDB" id="A0A022L0F2"/>
<comment type="caution">
    <text evidence="2">The sequence shown here is derived from an EMBL/GenBank/DDBJ whole genome shotgun (WGS) entry which is preliminary data.</text>
</comment>
<dbReference type="EMBL" id="AORC01000004">
    <property type="protein sequence ID" value="EYT50563.1"/>
    <property type="molecule type" value="Genomic_DNA"/>
</dbReference>
<evidence type="ECO:0000313" key="2">
    <source>
        <dbReference type="EMBL" id="EYT50563.1"/>
    </source>
</evidence>
<feature type="region of interest" description="Disordered" evidence="1">
    <location>
        <begin position="43"/>
        <end position="64"/>
    </location>
</feature>